<dbReference type="OrthoDB" id="6431392at2759"/>
<dbReference type="EMBL" id="UYJE01010190">
    <property type="protein sequence ID" value="VDI80575.1"/>
    <property type="molecule type" value="Genomic_DNA"/>
</dbReference>
<keyword evidence="3" id="KW-1185">Reference proteome</keyword>
<sequence>MGTMNSPGLSLTSFSAIEQEVGEWGLAALQENMLQYIAPTQPGKKTTTGRNKKNTAKQNNEFVSEANIEPSADQTPSTRSRRDRPRLVKFLDKRIEHKWIVDNTSEWYKGTVLRVKSGKDGVKACQKLHVDASTASLCKSQLGLSFQACQELHADASTASLCKSQLWLSFQGKVWRTFLRFIKSCMLILSLLHATNTSS</sequence>
<dbReference type="Proteomes" id="UP000596742">
    <property type="component" value="Unassembled WGS sequence"/>
</dbReference>
<organism evidence="2 3">
    <name type="scientific">Mytilus galloprovincialis</name>
    <name type="common">Mediterranean mussel</name>
    <dbReference type="NCBI Taxonomy" id="29158"/>
    <lineage>
        <taxon>Eukaryota</taxon>
        <taxon>Metazoa</taxon>
        <taxon>Spiralia</taxon>
        <taxon>Lophotrochozoa</taxon>
        <taxon>Mollusca</taxon>
        <taxon>Bivalvia</taxon>
        <taxon>Autobranchia</taxon>
        <taxon>Pteriomorphia</taxon>
        <taxon>Mytilida</taxon>
        <taxon>Mytiloidea</taxon>
        <taxon>Mytilidae</taxon>
        <taxon>Mytilinae</taxon>
        <taxon>Mytilus</taxon>
    </lineage>
</organism>
<comment type="caution">
    <text evidence="2">The sequence shown here is derived from an EMBL/GenBank/DDBJ whole genome shotgun (WGS) entry which is preliminary data.</text>
</comment>
<evidence type="ECO:0000256" key="1">
    <source>
        <dbReference type="SAM" id="MobiDB-lite"/>
    </source>
</evidence>
<name>A0A8B6HJY2_MYTGA</name>
<dbReference type="AlphaFoldDB" id="A0A8B6HJY2"/>
<evidence type="ECO:0000313" key="2">
    <source>
        <dbReference type="EMBL" id="VDI80575.1"/>
    </source>
</evidence>
<protein>
    <submittedName>
        <fullName evidence="2">Uncharacterized protein</fullName>
    </submittedName>
</protein>
<accession>A0A8B6HJY2</accession>
<gene>
    <name evidence="2" type="ORF">MGAL_10B033794</name>
</gene>
<evidence type="ECO:0000313" key="3">
    <source>
        <dbReference type="Proteomes" id="UP000596742"/>
    </source>
</evidence>
<proteinExistence type="predicted"/>
<feature type="region of interest" description="Disordered" evidence="1">
    <location>
        <begin position="39"/>
        <end position="83"/>
    </location>
</feature>
<reference evidence="2" key="1">
    <citation type="submission" date="2018-11" db="EMBL/GenBank/DDBJ databases">
        <authorList>
            <person name="Alioto T."/>
            <person name="Alioto T."/>
        </authorList>
    </citation>
    <scope>NUCLEOTIDE SEQUENCE</scope>
</reference>